<dbReference type="Proteomes" id="UP000253977">
    <property type="component" value="Unassembled WGS sequence"/>
</dbReference>
<evidence type="ECO:0000313" key="2">
    <source>
        <dbReference type="EMBL" id="RDD66787.1"/>
    </source>
</evidence>
<dbReference type="RefSeq" id="WP_114510333.1">
    <property type="nucleotide sequence ID" value="NZ_QPMK01000004.1"/>
</dbReference>
<organism evidence="2 3">
    <name type="scientific">Thalassococcus profundi</name>
    <dbReference type="NCBI Taxonomy" id="2282382"/>
    <lineage>
        <taxon>Bacteria</taxon>
        <taxon>Pseudomonadati</taxon>
        <taxon>Pseudomonadota</taxon>
        <taxon>Alphaproteobacteria</taxon>
        <taxon>Rhodobacterales</taxon>
        <taxon>Roseobacteraceae</taxon>
        <taxon>Thalassococcus</taxon>
    </lineage>
</organism>
<keyword evidence="1" id="KW-0812">Transmembrane</keyword>
<proteinExistence type="predicted"/>
<keyword evidence="3" id="KW-1185">Reference proteome</keyword>
<name>A0A369TRP3_9RHOB</name>
<dbReference type="AlphaFoldDB" id="A0A369TRP3"/>
<gene>
    <name evidence="2" type="ORF">DU478_07485</name>
</gene>
<reference evidence="2 3" key="1">
    <citation type="submission" date="2018-07" db="EMBL/GenBank/DDBJ databases">
        <title>Thalassococcus profundi sp. nov., a marine bacterium isolated from deep seawater of Okinawa Trough.</title>
        <authorList>
            <person name="Yu M."/>
        </authorList>
    </citation>
    <scope>NUCLEOTIDE SEQUENCE [LARGE SCALE GENOMIC DNA]</scope>
    <source>
        <strain evidence="2 3">WRAS1</strain>
    </source>
</reference>
<accession>A0A369TRP3</accession>
<dbReference type="EMBL" id="QPMK01000004">
    <property type="protein sequence ID" value="RDD66787.1"/>
    <property type="molecule type" value="Genomic_DNA"/>
</dbReference>
<evidence type="ECO:0000256" key="1">
    <source>
        <dbReference type="SAM" id="Phobius"/>
    </source>
</evidence>
<keyword evidence="1" id="KW-0472">Membrane</keyword>
<protein>
    <submittedName>
        <fullName evidence="2">Uncharacterized protein</fullName>
    </submittedName>
</protein>
<comment type="caution">
    <text evidence="2">The sequence shown here is derived from an EMBL/GenBank/DDBJ whole genome shotgun (WGS) entry which is preliminary data.</text>
</comment>
<sequence length="161" mass="17133">MNLPAAIALAGIAAGVVFVVAVRLRARSTARVTVDVPGGPYAPGDVVPGRLTIEALRPCQLDLARVTLTCFSTDPRDAARPATQNWKFRRSADLQLNRTLAKGEAAGWDLALEMPKPGEVSDAILEPGPGVRYRPHWALNAEVTVNGLTLTAGETVRTRAL</sequence>
<feature type="transmembrane region" description="Helical" evidence="1">
    <location>
        <begin position="6"/>
        <end position="24"/>
    </location>
</feature>
<evidence type="ECO:0000313" key="3">
    <source>
        <dbReference type="Proteomes" id="UP000253977"/>
    </source>
</evidence>
<keyword evidence="1" id="KW-1133">Transmembrane helix</keyword>